<proteinExistence type="predicted"/>
<evidence type="ECO:0000313" key="3">
    <source>
        <dbReference type="Proteomes" id="UP000283509"/>
    </source>
</evidence>
<protein>
    <submittedName>
        <fullName evidence="2">Uncharacterized protein</fullName>
    </submittedName>
</protein>
<keyword evidence="1" id="KW-0812">Transmembrane</keyword>
<reference evidence="2 3" key="1">
    <citation type="submission" date="2018-04" db="EMBL/GenBank/DDBJ databases">
        <authorList>
            <person name="Zhang X."/>
            <person name="Yuan J."/>
            <person name="Li F."/>
            <person name="Xiang J."/>
        </authorList>
    </citation>
    <scope>NUCLEOTIDE SEQUENCE [LARGE SCALE GENOMIC DNA]</scope>
    <source>
        <tissue evidence="2">Muscle</tissue>
    </source>
</reference>
<organism evidence="2 3">
    <name type="scientific">Penaeus vannamei</name>
    <name type="common">Whiteleg shrimp</name>
    <name type="synonym">Litopenaeus vannamei</name>
    <dbReference type="NCBI Taxonomy" id="6689"/>
    <lineage>
        <taxon>Eukaryota</taxon>
        <taxon>Metazoa</taxon>
        <taxon>Ecdysozoa</taxon>
        <taxon>Arthropoda</taxon>
        <taxon>Crustacea</taxon>
        <taxon>Multicrustacea</taxon>
        <taxon>Malacostraca</taxon>
        <taxon>Eumalacostraca</taxon>
        <taxon>Eucarida</taxon>
        <taxon>Decapoda</taxon>
        <taxon>Dendrobranchiata</taxon>
        <taxon>Penaeoidea</taxon>
        <taxon>Penaeidae</taxon>
        <taxon>Penaeus</taxon>
    </lineage>
</organism>
<name>A0A3R7PEP1_PENVA</name>
<dbReference type="SUPFAM" id="SSF48403">
    <property type="entry name" value="Ankyrin repeat"/>
    <property type="match status" value="1"/>
</dbReference>
<keyword evidence="3" id="KW-1185">Reference proteome</keyword>
<keyword evidence="1" id="KW-1133">Transmembrane helix</keyword>
<dbReference type="OrthoDB" id="6351692at2759"/>
<dbReference type="AlphaFoldDB" id="A0A3R7PEP1"/>
<sequence length="139" mass="15305">MYSLSLAASHGYSNLTLLLLKARANTDVVDTANRTALDVADIEGFTRISELIKAHQGQQCVLGNHKYIHKDVVTRGCYVMECHCSGDWTVKPRPHPDCEHKSVSGRAAKAVKVGIWIIVALAILLVVGVSVHVVRRTRY</sequence>
<evidence type="ECO:0000256" key="1">
    <source>
        <dbReference type="SAM" id="Phobius"/>
    </source>
</evidence>
<comment type="caution">
    <text evidence="2">The sequence shown here is derived from an EMBL/GenBank/DDBJ whole genome shotgun (WGS) entry which is preliminary data.</text>
</comment>
<feature type="transmembrane region" description="Helical" evidence="1">
    <location>
        <begin position="113"/>
        <end position="134"/>
    </location>
</feature>
<accession>A0A3R7PEP1</accession>
<reference evidence="2 3" key="2">
    <citation type="submission" date="2019-01" db="EMBL/GenBank/DDBJ databases">
        <title>The decoding of complex shrimp genome reveals the adaptation for benthos swimmer, frequently molting mechanism and breeding impact on genome.</title>
        <authorList>
            <person name="Sun Y."/>
            <person name="Gao Y."/>
            <person name="Yu Y."/>
        </authorList>
    </citation>
    <scope>NUCLEOTIDE SEQUENCE [LARGE SCALE GENOMIC DNA]</scope>
    <source>
        <tissue evidence="2">Muscle</tissue>
    </source>
</reference>
<keyword evidence="1" id="KW-0472">Membrane</keyword>
<dbReference type="Proteomes" id="UP000283509">
    <property type="component" value="Unassembled WGS sequence"/>
</dbReference>
<dbReference type="InterPro" id="IPR036770">
    <property type="entry name" value="Ankyrin_rpt-contain_sf"/>
</dbReference>
<dbReference type="Gene3D" id="1.25.40.20">
    <property type="entry name" value="Ankyrin repeat-containing domain"/>
    <property type="match status" value="1"/>
</dbReference>
<dbReference type="EMBL" id="QCYY01000610">
    <property type="protein sequence ID" value="ROT83991.1"/>
    <property type="molecule type" value="Genomic_DNA"/>
</dbReference>
<gene>
    <name evidence="2" type="ORF">C7M84_022833</name>
</gene>
<evidence type="ECO:0000313" key="2">
    <source>
        <dbReference type="EMBL" id="ROT83991.1"/>
    </source>
</evidence>